<proteinExistence type="predicted"/>
<evidence type="ECO:0008006" key="2">
    <source>
        <dbReference type="Google" id="ProtNLM"/>
    </source>
</evidence>
<accession>A0A7C3LWN4</accession>
<protein>
    <recommendedName>
        <fullName evidence="2">HIT domain-containing protein</fullName>
    </recommendedName>
</protein>
<organism evidence="1">
    <name type="scientific">Leptospirillum ferriphilum</name>
    <dbReference type="NCBI Taxonomy" id="178606"/>
    <lineage>
        <taxon>Bacteria</taxon>
        <taxon>Pseudomonadati</taxon>
        <taxon>Nitrospirota</taxon>
        <taxon>Nitrospiria</taxon>
        <taxon>Nitrospirales</taxon>
        <taxon>Nitrospiraceae</taxon>
        <taxon>Leptospirillum</taxon>
    </lineage>
</organism>
<sequence>MEERCPVCSETGNNERLVFRDSSAAVYHMGNVALPGYLVLAPIRHVTLWKDLEGPESASLERFRALAETFLLQKELIRKVYFLSFGELCPHIHIHCFPRTTSMAGEIPMTVGVDGPKVFDHYRTALKTDTSPPEVISMIETLRREFQDHLLTGKRTGR</sequence>
<gene>
    <name evidence="1" type="ORF">ENX03_02330</name>
</gene>
<reference evidence="1" key="1">
    <citation type="journal article" date="2020" name="mSystems">
        <title>Genome- and Community-Level Interaction Insights into Carbon Utilization and Element Cycling Functions of Hydrothermarchaeota in Hydrothermal Sediment.</title>
        <authorList>
            <person name="Zhou Z."/>
            <person name="Liu Y."/>
            <person name="Xu W."/>
            <person name="Pan J."/>
            <person name="Luo Z.H."/>
            <person name="Li M."/>
        </authorList>
    </citation>
    <scope>NUCLEOTIDE SEQUENCE [LARGE SCALE GENOMIC DNA]</scope>
    <source>
        <strain evidence="1">SpSt-902</strain>
    </source>
</reference>
<dbReference type="InterPro" id="IPR036265">
    <property type="entry name" value="HIT-like_sf"/>
</dbReference>
<evidence type="ECO:0000313" key="1">
    <source>
        <dbReference type="EMBL" id="HFT92778.1"/>
    </source>
</evidence>
<comment type="caution">
    <text evidence="1">The sequence shown here is derived from an EMBL/GenBank/DDBJ whole genome shotgun (WGS) entry which is preliminary data.</text>
</comment>
<dbReference type="Gene3D" id="3.30.428.10">
    <property type="entry name" value="HIT-like"/>
    <property type="match status" value="1"/>
</dbReference>
<dbReference type="SUPFAM" id="SSF54197">
    <property type="entry name" value="HIT-like"/>
    <property type="match status" value="1"/>
</dbReference>
<dbReference type="AlphaFoldDB" id="A0A7C3LWN4"/>
<name>A0A7C3LWN4_9BACT</name>
<dbReference type="EMBL" id="DTMM01000045">
    <property type="protein sequence ID" value="HFT92778.1"/>
    <property type="molecule type" value="Genomic_DNA"/>
</dbReference>